<name>A0A060R8M9_9BACT</name>
<accession>A0A060R8M9</accession>
<dbReference type="AlphaFoldDB" id="A0A060R8M9"/>
<reference evidence="1 2" key="1">
    <citation type="journal article" date="2015" name="Genome Announc.">
        <title>Complete Genome Sequence of the Novel Leech Symbiont Mucinivorans hirudinis M3T.</title>
        <authorList>
            <person name="Nelson M.C."/>
            <person name="Bomar L."/>
            <person name="Graf J."/>
        </authorList>
    </citation>
    <scope>NUCLEOTIDE SEQUENCE [LARGE SCALE GENOMIC DNA]</scope>
    <source>
        <strain evidence="2">M3</strain>
    </source>
</reference>
<evidence type="ECO:0000313" key="2">
    <source>
        <dbReference type="Proteomes" id="UP000027616"/>
    </source>
</evidence>
<dbReference type="EMBL" id="HG934468">
    <property type="protein sequence ID" value="CDN31901.1"/>
    <property type="molecule type" value="Genomic_DNA"/>
</dbReference>
<dbReference type="STRING" id="1433126.BN938_1821"/>
<evidence type="ECO:0000313" key="1">
    <source>
        <dbReference type="EMBL" id="CDN31901.1"/>
    </source>
</evidence>
<keyword evidence="2" id="KW-1185">Reference proteome</keyword>
<dbReference type="Proteomes" id="UP000027616">
    <property type="component" value="Chromosome I"/>
</dbReference>
<proteinExistence type="predicted"/>
<sequence length="80" mass="9353">MPREKKTTEQKPIPMDKRIKRVLDDSWIAPVYFNAAITELLNKFNAMNDEELTKYMEGLIAPTTARAHVKEIYNRLNNSE</sequence>
<gene>
    <name evidence="1" type="ORF">BN938_1821</name>
</gene>
<protein>
    <submittedName>
        <fullName evidence="1">Uncharacterized protein</fullName>
    </submittedName>
</protein>
<dbReference type="HOGENOM" id="CLU_2650508_0_0_10"/>
<dbReference type="KEGG" id="rbc:BN938_1821"/>
<organism evidence="1 2">
    <name type="scientific">Mucinivorans hirudinis</name>
    <dbReference type="NCBI Taxonomy" id="1433126"/>
    <lineage>
        <taxon>Bacteria</taxon>
        <taxon>Pseudomonadati</taxon>
        <taxon>Bacteroidota</taxon>
        <taxon>Bacteroidia</taxon>
        <taxon>Bacteroidales</taxon>
        <taxon>Rikenellaceae</taxon>
        <taxon>Mucinivorans</taxon>
    </lineage>
</organism>